<gene>
    <name evidence="1" type="ORF">DFL_009835</name>
</gene>
<dbReference type="GeneID" id="93592146"/>
<dbReference type="AlphaFoldDB" id="A0A436ZSS2"/>
<dbReference type="VEuPathDB" id="FungiDB:DFL_009835"/>
<protein>
    <submittedName>
        <fullName evidence="1">Uncharacterized protein</fullName>
    </submittedName>
</protein>
<keyword evidence="2" id="KW-1185">Reference proteome</keyword>
<dbReference type="RefSeq" id="XP_067487535.1">
    <property type="nucleotide sequence ID" value="XM_067639781.1"/>
</dbReference>
<evidence type="ECO:0000313" key="2">
    <source>
        <dbReference type="Proteomes" id="UP000283090"/>
    </source>
</evidence>
<reference evidence="1 2" key="1">
    <citation type="submission" date="2019-01" db="EMBL/GenBank/DDBJ databases">
        <title>Intercellular communication is required for trap formation in the nematode-trapping fungus Duddingtonia flagrans.</title>
        <authorList>
            <person name="Youssar L."/>
            <person name="Wernet V."/>
            <person name="Hensel N."/>
            <person name="Hildebrandt H.-G."/>
            <person name="Fischer R."/>
        </authorList>
    </citation>
    <scope>NUCLEOTIDE SEQUENCE [LARGE SCALE GENOMIC DNA]</scope>
    <source>
        <strain evidence="1 2">CBS H-5679</strain>
    </source>
</reference>
<dbReference type="Proteomes" id="UP000283090">
    <property type="component" value="Unassembled WGS sequence"/>
</dbReference>
<accession>A0A436ZSS2</accession>
<name>A0A436ZSS2_ARTFL</name>
<evidence type="ECO:0000313" key="1">
    <source>
        <dbReference type="EMBL" id="RVD81991.1"/>
    </source>
</evidence>
<sequence length="154" mass="17814">MPNPHPLKESHYSIILPDVWNVPSRDQFGKCWNPATSEAVVCFSFFLSFHHNTTPYTYLTSTSPHQHCPQLIYYKENLFSRQNKMNAVISRIALGRPISQIRRLPAVFYRQPRGGTIIRKIHGTGEEIQNGLAKLALQELPHYEIYMNLIKSTF</sequence>
<proteinExistence type="predicted"/>
<organism evidence="1 2">
    <name type="scientific">Arthrobotrys flagrans</name>
    <name type="common">Nematode-trapping fungus</name>
    <name type="synonym">Trichothecium flagrans</name>
    <dbReference type="NCBI Taxonomy" id="97331"/>
    <lineage>
        <taxon>Eukaryota</taxon>
        <taxon>Fungi</taxon>
        <taxon>Dikarya</taxon>
        <taxon>Ascomycota</taxon>
        <taxon>Pezizomycotina</taxon>
        <taxon>Orbiliomycetes</taxon>
        <taxon>Orbiliales</taxon>
        <taxon>Orbiliaceae</taxon>
        <taxon>Arthrobotrys</taxon>
    </lineage>
</organism>
<dbReference type="EMBL" id="SAEB01000012">
    <property type="protein sequence ID" value="RVD81991.1"/>
    <property type="molecule type" value="Genomic_DNA"/>
</dbReference>
<comment type="caution">
    <text evidence="1">The sequence shown here is derived from an EMBL/GenBank/DDBJ whole genome shotgun (WGS) entry which is preliminary data.</text>
</comment>